<dbReference type="Proteomes" id="UP000625283">
    <property type="component" value="Unassembled WGS sequence"/>
</dbReference>
<feature type="transmembrane region" description="Helical" evidence="1">
    <location>
        <begin position="377"/>
        <end position="403"/>
    </location>
</feature>
<proteinExistence type="predicted"/>
<reference evidence="2 3" key="1">
    <citation type="submission" date="2021-01" db="EMBL/GenBank/DDBJ databases">
        <title>C459-1 draft genome sequence.</title>
        <authorList>
            <person name="Zhang X.-F."/>
        </authorList>
    </citation>
    <scope>NUCLEOTIDE SEQUENCE [LARGE SCALE GENOMIC DNA]</scope>
    <source>
        <strain evidence="3">C459-1</strain>
    </source>
</reference>
<feature type="transmembrane region" description="Helical" evidence="1">
    <location>
        <begin position="59"/>
        <end position="75"/>
    </location>
</feature>
<gene>
    <name evidence="2" type="ORF">JKG61_00765</name>
</gene>
<feature type="transmembrane region" description="Helical" evidence="1">
    <location>
        <begin position="344"/>
        <end position="365"/>
    </location>
</feature>
<feature type="transmembrane region" description="Helical" evidence="1">
    <location>
        <begin position="201"/>
        <end position="220"/>
    </location>
</feature>
<evidence type="ECO:0008006" key="4">
    <source>
        <dbReference type="Google" id="ProtNLM"/>
    </source>
</evidence>
<protein>
    <recommendedName>
        <fullName evidence="4">O-antigen ligase domain-containing protein</fullName>
    </recommendedName>
</protein>
<evidence type="ECO:0000256" key="1">
    <source>
        <dbReference type="SAM" id="Phobius"/>
    </source>
</evidence>
<dbReference type="EMBL" id="JAERTY010000001">
    <property type="protein sequence ID" value="MBL1407272.1"/>
    <property type="molecule type" value="Genomic_DNA"/>
</dbReference>
<name>A0ABS1QZQ3_9SPHI</name>
<feature type="transmembrane region" description="Helical" evidence="1">
    <location>
        <begin position="175"/>
        <end position="194"/>
    </location>
</feature>
<evidence type="ECO:0000313" key="2">
    <source>
        <dbReference type="EMBL" id="MBL1407272.1"/>
    </source>
</evidence>
<sequence length="418" mass="48058">MKLIKYISLATIVSLYFFSFGFTFLPEQINTKLIFAVLGVCWWGIESVQKRSLDIEHKLIGAICFAIVFSAIGFFSMDYNNSTDSSYATYIISFSVWMFAAYFVINCLKQGHDKVDFNLLAYYLIVVCVMQCVFALIIDTVPIVKSMVDRYIEQDQVFLNRIERLYGIGASLDNAGVRFSIVLLMLAAVLINNWKVQKNTVVLLLLLTAFIIIFTIGSIISRTTSVGGGLAIMYLFLGTGIWRFLIKRSLVKLYLLFFLCLIVLLSLAAYFYQTSDVFYDYMRFAFEGFFNWSEKGEWKTASTDRLNSVMWIWPEPNDYKTWLIGKATFDNWHAVGTDIGYCRFVFYNGLLGLVTFSLFFVYNAWACSTLLPGYTLFFVLLLVLSFVIWLKVATDLFLIYALFYCLNTREGRGDENHL</sequence>
<feature type="transmembrane region" description="Helical" evidence="1">
    <location>
        <begin position="253"/>
        <end position="272"/>
    </location>
</feature>
<feature type="transmembrane region" description="Helical" evidence="1">
    <location>
        <begin position="120"/>
        <end position="138"/>
    </location>
</feature>
<feature type="transmembrane region" description="Helical" evidence="1">
    <location>
        <begin position="6"/>
        <end position="25"/>
    </location>
</feature>
<organism evidence="2 3">
    <name type="scientific">Sphingobacterium faecale</name>
    <dbReference type="NCBI Taxonomy" id="2803775"/>
    <lineage>
        <taxon>Bacteria</taxon>
        <taxon>Pseudomonadati</taxon>
        <taxon>Bacteroidota</taxon>
        <taxon>Sphingobacteriia</taxon>
        <taxon>Sphingobacteriales</taxon>
        <taxon>Sphingobacteriaceae</taxon>
        <taxon>Sphingobacterium</taxon>
    </lineage>
</organism>
<feature type="transmembrane region" description="Helical" evidence="1">
    <location>
        <begin position="87"/>
        <end position="108"/>
    </location>
</feature>
<keyword evidence="1" id="KW-0812">Transmembrane</keyword>
<evidence type="ECO:0000313" key="3">
    <source>
        <dbReference type="Proteomes" id="UP000625283"/>
    </source>
</evidence>
<feature type="transmembrane region" description="Helical" evidence="1">
    <location>
        <begin position="226"/>
        <end position="246"/>
    </location>
</feature>
<keyword evidence="1" id="KW-0472">Membrane</keyword>
<keyword evidence="3" id="KW-1185">Reference proteome</keyword>
<comment type="caution">
    <text evidence="2">The sequence shown here is derived from an EMBL/GenBank/DDBJ whole genome shotgun (WGS) entry which is preliminary data.</text>
</comment>
<dbReference type="RefSeq" id="WP_202101090.1">
    <property type="nucleotide sequence ID" value="NZ_JAERTY010000001.1"/>
</dbReference>
<accession>A0ABS1QZQ3</accession>
<keyword evidence="1" id="KW-1133">Transmembrane helix</keyword>